<comment type="caution">
    <text evidence="2">The sequence shown here is derived from an EMBL/GenBank/DDBJ whole genome shotgun (WGS) entry which is preliminary data.</text>
</comment>
<proteinExistence type="predicted"/>
<gene>
    <name evidence="2" type="ORF">BURMUCGD2_0375</name>
</gene>
<feature type="compositionally biased region" description="Basic and acidic residues" evidence="1">
    <location>
        <begin position="45"/>
        <end position="57"/>
    </location>
</feature>
<evidence type="ECO:0000313" key="2">
    <source>
        <dbReference type="EMBL" id="EEE05246.1"/>
    </source>
</evidence>
<dbReference type="AlphaFoldDB" id="B9BV41"/>
<feature type="region of interest" description="Disordered" evidence="1">
    <location>
        <begin position="34"/>
        <end position="57"/>
    </location>
</feature>
<dbReference type="EMBL" id="ACFC01000010">
    <property type="protein sequence ID" value="EEE05246.1"/>
    <property type="molecule type" value="Genomic_DNA"/>
</dbReference>
<sequence length="57" mass="6096">MHGRPTPLAAPRRPAHALTRTTGLASEARFLADASRGAAAPLTDRCADETPTMRRAR</sequence>
<evidence type="ECO:0000256" key="1">
    <source>
        <dbReference type="SAM" id="MobiDB-lite"/>
    </source>
</evidence>
<dbReference type="Proteomes" id="UP000004535">
    <property type="component" value="Unassembled WGS sequence"/>
</dbReference>
<name>B9BV41_9BURK</name>
<reference evidence="2 3" key="1">
    <citation type="journal article" date="2012" name="J. Bacteriol.">
        <title>Draft Genome Sequence Determination for Cystic Fibrosis and Chronic Granulomatous Disease Burkholderia multivorans Isolates.</title>
        <authorList>
            <person name="Varga J.J."/>
            <person name="Losada L."/>
            <person name="Zelazny A.M."/>
            <person name="Brinkac L."/>
            <person name="Harkins D."/>
            <person name="Radune D."/>
            <person name="Hostetler J."/>
            <person name="Sampaio E.P."/>
            <person name="Ronning C.M."/>
            <person name="Nierman W.C."/>
            <person name="Greenberg D.E."/>
            <person name="Holland S.M."/>
            <person name="Goldberg J.B."/>
        </authorList>
    </citation>
    <scope>NUCLEOTIDE SEQUENCE [LARGE SCALE GENOMIC DNA]</scope>
    <source>
        <strain evidence="2 3">CGD2</strain>
    </source>
</reference>
<organism evidence="2 3">
    <name type="scientific">Burkholderia multivorans CGD2</name>
    <dbReference type="NCBI Taxonomy" id="513052"/>
    <lineage>
        <taxon>Bacteria</taxon>
        <taxon>Pseudomonadati</taxon>
        <taxon>Pseudomonadota</taxon>
        <taxon>Betaproteobacteria</taxon>
        <taxon>Burkholderiales</taxon>
        <taxon>Burkholderiaceae</taxon>
        <taxon>Burkholderia</taxon>
        <taxon>Burkholderia cepacia complex</taxon>
    </lineage>
</organism>
<protein>
    <submittedName>
        <fullName evidence="2">Uncharacterized protein</fullName>
    </submittedName>
</protein>
<evidence type="ECO:0000313" key="3">
    <source>
        <dbReference type="Proteomes" id="UP000004535"/>
    </source>
</evidence>
<accession>B9BV41</accession>